<evidence type="ECO:0000259" key="8">
    <source>
        <dbReference type="Pfam" id="PF05209"/>
    </source>
</evidence>
<dbReference type="Pfam" id="PF05209">
    <property type="entry name" value="MinC_N"/>
    <property type="match status" value="1"/>
</dbReference>
<comment type="caution">
    <text evidence="9">The sequence shown here is derived from an EMBL/GenBank/DDBJ whole genome shotgun (WGS) entry which is preliminary data.</text>
</comment>
<gene>
    <name evidence="6 9" type="primary">minC</name>
    <name evidence="9" type="ORF">R69888_00642</name>
</gene>
<accession>A0ABM8QIN0</accession>
<dbReference type="SUPFAM" id="SSF63848">
    <property type="entry name" value="Cell-division inhibitor MinC, C-terminal domain"/>
    <property type="match status" value="1"/>
</dbReference>
<comment type="similarity">
    <text evidence="1 6">Belongs to the MinC family.</text>
</comment>
<dbReference type="Proteomes" id="UP000672526">
    <property type="component" value="Unassembled WGS sequence"/>
</dbReference>
<dbReference type="PANTHER" id="PTHR34108">
    <property type="entry name" value="SEPTUM SITE-DETERMINING PROTEIN MINC"/>
    <property type="match status" value="1"/>
</dbReference>
<evidence type="ECO:0000256" key="1">
    <source>
        <dbReference type="ARBA" id="ARBA00006291"/>
    </source>
</evidence>
<dbReference type="InterPro" id="IPR005526">
    <property type="entry name" value="Septum_form_inhib_MinC_C"/>
</dbReference>
<dbReference type="Gene3D" id="2.160.20.70">
    <property type="match status" value="1"/>
</dbReference>
<evidence type="ECO:0000256" key="5">
    <source>
        <dbReference type="ARBA" id="ARBA00025606"/>
    </source>
</evidence>
<keyword evidence="4 6" id="KW-0131">Cell cycle</keyword>
<dbReference type="RefSeq" id="WP_211609586.1">
    <property type="nucleotide sequence ID" value="NZ_CAJNBK010000001.1"/>
</dbReference>
<sequence>MSPKKSPFFELRSGSVDTLLFVVKTTDLDAMRAELTRRFEATPEFFANDVVAIDVRRLAENERVPLADIVQLLDSVRMRPVGVVANAQQTWAGESALPLLEARDRRGAAKSDEEGTHAAVSAPVVTAATATPPADLFEAAALIPVTPTGGPPENGTPATAAAVEPVPAAEPVRLATSSHTTVIDKPLRSGQRIYAKGDLVVLGLVSYGAEVIAEGNIHIYAPLRGRALAGVQGNHDARIFCTCLEPELISIAGIYRTTENPLPADVLGKPVQIWLEEEKLMIEPLRLT</sequence>
<evidence type="ECO:0000256" key="6">
    <source>
        <dbReference type="HAMAP-Rule" id="MF_00267"/>
    </source>
</evidence>
<dbReference type="EMBL" id="CAJNBK010000001">
    <property type="protein sequence ID" value="CAE6699180.1"/>
    <property type="molecule type" value="Genomic_DNA"/>
</dbReference>
<feature type="domain" description="Septum formation inhibitor MinC N-terminal" evidence="8">
    <location>
        <begin position="9"/>
        <end position="80"/>
    </location>
</feature>
<feature type="domain" description="Septum formation inhibitor MinC C-terminal" evidence="7">
    <location>
        <begin position="182"/>
        <end position="283"/>
    </location>
</feature>
<dbReference type="Gene3D" id="3.30.70.260">
    <property type="match status" value="1"/>
</dbReference>
<comment type="function">
    <text evidence="5 6">Cell division inhibitor that blocks the formation of polar Z ring septums. Rapidly oscillates between the poles of the cell to destabilize FtsZ filaments that have formed before they mature into polar Z rings. Prevents FtsZ polymerization.</text>
</comment>
<dbReference type="InterPro" id="IPR013033">
    <property type="entry name" value="MinC"/>
</dbReference>
<protein>
    <recommendedName>
        <fullName evidence="6">Probable septum site-determining protein MinC</fullName>
    </recommendedName>
</protein>
<dbReference type="InterPro" id="IPR007874">
    <property type="entry name" value="MinC_N"/>
</dbReference>
<evidence type="ECO:0000313" key="10">
    <source>
        <dbReference type="Proteomes" id="UP000672526"/>
    </source>
</evidence>
<keyword evidence="2 6" id="KW-0132">Cell division</keyword>
<evidence type="ECO:0000256" key="2">
    <source>
        <dbReference type="ARBA" id="ARBA00022618"/>
    </source>
</evidence>
<evidence type="ECO:0000256" key="3">
    <source>
        <dbReference type="ARBA" id="ARBA00023210"/>
    </source>
</evidence>
<keyword evidence="10" id="KW-1185">Reference proteome</keyword>
<proteinExistence type="inferred from homology"/>
<reference evidence="9 10" key="1">
    <citation type="submission" date="2021-02" db="EMBL/GenBank/DDBJ databases">
        <authorList>
            <person name="Vanwijnsberghe S."/>
        </authorList>
    </citation>
    <scope>NUCLEOTIDE SEQUENCE [LARGE SCALE GENOMIC DNA]</scope>
    <source>
        <strain evidence="9 10">LMG 31837</strain>
    </source>
</reference>
<dbReference type="PANTHER" id="PTHR34108:SF1">
    <property type="entry name" value="SEPTUM SITE-DETERMINING PROTEIN MINC"/>
    <property type="match status" value="1"/>
</dbReference>
<comment type="subunit">
    <text evidence="6">Interacts with MinD and FtsZ.</text>
</comment>
<dbReference type="InterPro" id="IPR036145">
    <property type="entry name" value="MinC_C_sf"/>
</dbReference>
<dbReference type="HAMAP" id="MF_00267">
    <property type="entry name" value="MinC"/>
    <property type="match status" value="1"/>
</dbReference>
<dbReference type="InterPro" id="IPR016098">
    <property type="entry name" value="CAP/MinC_C"/>
</dbReference>
<organism evidence="9 10">
    <name type="scientific">Paraburkholderia haematera</name>
    <dbReference type="NCBI Taxonomy" id="2793077"/>
    <lineage>
        <taxon>Bacteria</taxon>
        <taxon>Pseudomonadati</taxon>
        <taxon>Pseudomonadota</taxon>
        <taxon>Betaproteobacteria</taxon>
        <taxon>Burkholderiales</taxon>
        <taxon>Burkholderiaceae</taxon>
        <taxon>Paraburkholderia</taxon>
    </lineage>
</organism>
<evidence type="ECO:0000259" key="7">
    <source>
        <dbReference type="Pfam" id="PF03775"/>
    </source>
</evidence>
<evidence type="ECO:0000256" key="4">
    <source>
        <dbReference type="ARBA" id="ARBA00023306"/>
    </source>
</evidence>
<name>A0ABM8QIN0_9BURK</name>
<dbReference type="Pfam" id="PF03775">
    <property type="entry name" value="MinC_C"/>
    <property type="match status" value="1"/>
</dbReference>
<evidence type="ECO:0000313" key="9">
    <source>
        <dbReference type="EMBL" id="CAE6699180.1"/>
    </source>
</evidence>
<dbReference type="NCBIfam" id="TIGR01222">
    <property type="entry name" value="minC"/>
    <property type="match status" value="1"/>
</dbReference>
<keyword evidence="3 6" id="KW-0717">Septation</keyword>